<protein>
    <recommendedName>
        <fullName evidence="3">BHLH domain-containing protein</fullName>
    </recommendedName>
</protein>
<evidence type="ECO:0000313" key="5">
    <source>
        <dbReference type="Proteomes" id="UP001578633"/>
    </source>
</evidence>
<comment type="caution">
    <text evidence="4">The sequence shown here is derived from an EMBL/GenBank/DDBJ whole genome shotgun (WGS) entry which is preliminary data.</text>
</comment>
<dbReference type="SMART" id="SM00353">
    <property type="entry name" value="HLH"/>
    <property type="match status" value="1"/>
</dbReference>
<proteinExistence type="predicted"/>
<dbReference type="Pfam" id="PF00010">
    <property type="entry name" value="HLH"/>
    <property type="match status" value="1"/>
</dbReference>
<dbReference type="PANTHER" id="PTHR47336:SF2">
    <property type="entry name" value="TRANSCRIPTION FACTOR HMS1-RELATED"/>
    <property type="match status" value="1"/>
</dbReference>
<name>A0ABR3UM35_9PLEO</name>
<feature type="region of interest" description="Disordered" evidence="2">
    <location>
        <begin position="1"/>
        <end position="26"/>
    </location>
</feature>
<feature type="region of interest" description="Disordered" evidence="2">
    <location>
        <begin position="116"/>
        <end position="197"/>
    </location>
</feature>
<dbReference type="RefSeq" id="XP_069307979.1">
    <property type="nucleotide sequence ID" value="XM_069450158.1"/>
</dbReference>
<evidence type="ECO:0000256" key="1">
    <source>
        <dbReference type="SAM" id="Coils"/>
    </source>
</evidence>
<dbReference type="Gene3D" id="4.10.280.10">
    <property type="entry name" value="Helix-loop-helix DNA-binding domain"/>
    <property type="match status" value="1"/>
</dbReference>
<evidence type="ECO:0000259" key="3">
    <source>
        <dbReference type="PROSITE" id="PS50888"/>
    </source>
</evidence>
<dbReference type="Proteomes" id="UP001578633">
    <property type="component" value="Chromosome 3"/>
</dbReference>
<organism evidence="4 5">
    <name type="scientific">Alternaria dauci</name>
    <dbReference type="NCBI Taxonomy" id="48095"/>
    <lineage>
        <taxon>Eukaryota</taxon>
        <taxon>Fungi</taxon>
        <taxon>Dikarya</taxon>
        <taxon>Ascomycota</taxon>
        <taxon>Pezizomycotina</taxon>
        <taxon>Dothideomycetes</taxon>
        <taxon>Pleosporomycetidae</taxon>
        <taxon>Pleosporales</taxon>
        <taxon>Pleosporineae</taxon>
        <taxon>Pleosporaceae</taxon>
        <taxon>Alternaria</taxon>
        <taxon>Alternaria sect. Porri</taxon>
    </lineage>
</organism>
<feature type="domain" description="BHLH" evidence="3">
    <location>
        <begin position="199"/>
        <end position="258"/>
    </location>
</feature>
<dbReference type="InterPro" id="IPR052099">
    <property type="entry name" value="Regulatory_TF_Diverse"/>
</dbReference>
<dbReference type="InterPro" id="IPR036638">
    <property type="entry name" value="HLH_DNA-bd_sf"/>
</dbReference>
<feature type="compositionally biased region" description="Low complexity" evidence="2">
    <location>
        <begin position="50"/>
        <end position="66"/>
    </location>
</feature>
<keyword evidence="5" id="KW-1185">Reference proteome</keyword>
<accession>A0ABR3UM35</accession>
<evidence type="ECO:0000256" key="2">
    <source>
        <dbReference type="SAM" id="MobiDB-lite"/>
    </source>
</evidence>
<dbReference type="SUPFAM" id="SSF47459">
    <property type="entry name" value="HLH, helix-loop-helix DNA-binding domain"/>
    <property type="match status" value="1"/>
</dbReference>
<dbReference type="CDD" id="cd11395">
    <property type="entry name" value="bHLHzip_SREBP_like"/>
    <property type="match status" value="1"/>
</dbReference>
<gene>
    <name evidence="4" type="ORF">ACET3X_004001</name>
</gene>
<evidence type="ECO:0000313" key="4">
    <source>
        <dbReference type="EMBL" id="KAL1797395.1"/>
    </source>
</evidence>
<feature type="coiled-coil region" evidence="1">
    <location>
        <begin position="248"/>
        <end position="275"/>
    </location>
</feature>
<dbReference type="PANTHER" id="PTHR47336">
    <property type="entry name" value="TRANSCRIPTION FACTOR HMS1-RELATED"/>
    <property type="match status" value="1"/>
</dbReference>
<dbReference type="EMBL" id="JBHGVX010000003">
    <property type="protein sequence ID" value="KAL1797395.1"/>
    <property type="molecule type" value="Genomic_DNA"/>
</dbReference>
<dbReference type="InterPro" id="IPR011598">
    <property type="entry name" value="bHLH_dom"/>
</dbReference>
<keyword evidence="1" id="KW-0175">Coiled coil</keyword>
<dbReference type="GeneID" id="96084323"/>
<reference evidence="4 5" key="1">
    <citation type="submission" date="2024-09" db="EMBL/GenBank/DDBJ databases">
        <title>T2T genomes of carrot and Alternaria dauci and their utility for understanding host-pathogen interaction during carrot leaf blight disease.</title>
        <authorList>
            <person name="Liu W."/>
            <person name="Xu S."/>
            <person name="Ou C."/>
            <person name="Liu X."/>
            <person name="Zhuang F."/>
            <person name="Deng X.W."/>
        </authorList>
    </citation>
    <scope>NUCLEOTIDE SEQUENCE [LARGE SCALE GENOMIC DNA]</scope>
    <source>
        <strain evidence="4 5">A2016</strain>
    </source>
</reference>
<dbReference type="PROSITE" id="PS50888">
    <property type="entry name" value="BHLH"/>
    <property type="match status" value="1"/>
</dbReference>
<feature type="compositionally biased region" description="Basic residues" evidence="2">
    <location>
        <begin position="170"/>
        <end position="181"/>
    </location>
</feature>
<feature type="region of interest" description="Disordered" evidence="2">
    <location>
        <begin position="50"/>
        <end position="77"/>
    </location>
</feature>
<feature type="compositionally biased region" description="Polar residues" evidence="2">
    <location>
        <begin position="67"/>
        <end position="77"/>
    </location>
</feature>
<sequence length="291" mass="31774">MDFSNLPAFPVAASNPMYSPNSDAFPSPDEIDAYLTESYPALSDYGFSGYNNSNSSNRNSSSFNRSITPGNSDLNWSAPLSNSYINTPSLVTATNAVSKPPQSAWSNYNPSPLSCPADVQHTYPETGFPGAFASTPSPLPTPPSHGSPTSLSPIATHRPSPEDASLKPPPPRKRGRPRLHRPASEPSSTTATANKIVRTQCMPHTEVERKYREKLNAELERLRRAVPMLPQCDKGDTGAVKPSKSMVLAVAIDYIKELERQRDAAVEEVERLGGKMRFGRTATRKREDEDV</sequence>